<comment type="similarity">
    <text evidence="1">Belongs to the arrestin family.</text>
</comment>
<dbReference type="InterPro" id="IPR050357">
    <property type="entry name" value="Arrestin_domain-protein"/>
</dbReference>
<dbReference type="Pfam" id="PF02752">
    <property type="entry name" value="Arrestin_C"/>
    <property type="match status" value="1"/>
</dbReference>
<organism evidence="4 5">
    <name type="scientific">Nezara viridula</name>
    <name type="common">Southern green stink bug</name>
    <name type="synonym">Cimex viridulus</name>
    <dbReference type="NCBI Taxonomy" id="85310"/>
    <lineage>
        <taxon>Eukaryota</taxon>
        <taxon>Metazoa</taxon>
        <taxon>Ecdysozoa</taxon>
        <taxon>Arthropoda</taxon>
        <taxon>Hexapoda</taxon>
        <taxon>Insecta</taxon>
        <taxon>Pterygota</taxon>
        <taxon>Neoptera</taxon>
        <taxon>Paraneoptera</taxon>
        <taxon>Hemiptera</taxon>
        <taxon>Heteroptera</taxon>
        <taxon>Panheteroptera</taxon>
        <taxon>Pentatomomorpha</taxon>
        <taxon>Pentatomoidea</taxon>
        <taxon>Pentatomidae</taxon>
        <taxon>Pentatominae</taxon>
        <taxon>Nezara</taxon>
    </lineage>
</organism>
<dbReference type="GO" id="GO:0015031">
    <property type="term" value="P:protein transport"/>
    <property type="evidence" value="ECO:0007669"/>
    <property type="project" value="TreeGrafter"/>
</dbReference>
<evidence type="ECO:0000259" key="3">
    <source>
        <dbReference type="SMART" id="SM01017"/>
    </source>
</evidence>
<dbReference type="OrthoDB" id="2333384at2759"/>
<dbReference type="EMBL" id="OV725083">
    <property type="protein sequence ID" value="CAH1407509.1"/>
    <property type="molecule type" value="Genomic_DNA"/>
</dbReference>
<evidence type="ECO:0000256" key="2">
    <source>
        <dbReference type="ARBA" id="ARBA00022606"/>
    </source>
</evidence>
<proteinExistence type="inferred from homology"/>
<dbReference type="InterPro" id="IPR014756">
    <property type="entry name" value="Ig_E-set"/>
</dbReference>
<dbReference type="InterPro" id="IPR011022">
    <property type="entry name" value="Arrestin_C-like"/>
</dbReference>
<dbReference type="Proteomes" id="UP001152798">
    <property type="component" value="Chromosome 7"/>
</dbReference>
<protein>
    <recommendedName>
        <fullName evidence="3">Arrestin C-terminal-like domain-containing protein</fullName>
    </recommendedName>
</protein>
<dbReference type="SUPFAM" id="SSF81296">
    <property type="entry name" value="E set domains"/>
    <property type="match status" value="2"/>
</dbReference>
<gene>
    <name evidence="4" type="ORF">NEZAVI_LOCUS15208</name>
</gene>
<evidence type="ECO:0000256" key="1">
    <source>
        <dbReference type="ARBA" id="ARBA00005298"/>
    </source>
</evidence>
<dbReference type="SMART" id="SM01017">
    <property type="entry name" value="Arrestin_C"/>
    <property type="match status" value="1"/>
</dbReference>
<dbReference type="Gene3D" id="2.60.40.640">
    <property type="match status" value="2"/>
</dbReference>
<keyword evidence="5" id="KW-1185">Reference proteome</keyword>
<dbReference type="Pfam" id="PF00339">
    <property type="entry name" value="Arrestin_N"/>
    <property type="match status" value="1"/>
</dbReference>
<keyword evidence="2" id="KW-0716">Sensory transduction</keyword>
<evidence type="ECO:0000313" key="4">
    <source>
        <dbReference type="EMBL" id="CAH1407509.1"/>
    </source>
</evidence>
<dbReference type="InterPro" id="IPR011021">
    <property type="entry name" value="Arrestin-like_N"/>
</dbReference>
<dbReference type="PANTHER" id="PTHR11188">
    <property type="entry name" value="ARRESTIN DOMAIN CONTAINING PROTEIN"/>
    <property type="match status" value="1"/>
</dbReference>
<feature type="domain" description="Arrestin C-terminal-like" evidence="3">
    <location>
        <begin position="177"/>
        <end position="309"/>
    </location>
</feature>
<dbReference type="GO" id="GO:0005737">
    <property type="term" value="C:cytoplasm"/>
    <property type="evidence" value="ECO:0007669"/>
    <property type="project" value="TreeGrafter"/>
</dbReference>
<accession>A0A9P0HST0</accession>
<dbReference type="InterPro" id="IPR014752">
    <property type="entry name" value="Arrestin-like_C"/>
</dbReference>
<dbReference type="PANTHER" id="PTHR11188:SF176">
    <property type="entry name" value="ARRESTIN DOMAIN-CONTAINING PROTEIN 1"/>
    <property type="match status" value="1"/>
</dbReference>
<reference evidence="4" key="1">
    <citation type="submission" date="2022-01" db="EMBL/GenBank/DDBJ databases">
        <authorList>
            <person name="King R."/>
        </authorList>
    </citation>
    <scope>NUCLEOTIDE SEQUENCE</scope>
</reference>
<evidence type="ECO:0000313" key="5">
    <source>
        <dbReference type="Proteomes" id="UP001152798"/>
    </source>
</evidence>
<name>A0A9P0HST0_NEZVI</name>
<sequence length="361" mass="39718">MGYKTFQIIVDSPTGSYYAGSNVTGRVIVALEKPKKVRGLKIEFSGKAKVSWSETESVRKDNNETTTETVTYTAEEEYFSNKYYIIGSESNEVEIPAGENVYPFSTTLPPRLPTSFDGEHGHVRYTIKATLDRPWKMDETTTLFVTVVTPVDLNLLPQVKEPMKKEANKTFCCLCCKSGPLTLAGTIPFSGYTPAQTIVATIEVDNASNVRISAVKCKLKKVLKWIAKSPNSKERIDNVDLVKVELDEVLPNGSKSWTQNIDIPHMPFLNLDACSIIKVDFFLEMEACATGPHKNLLLTFPITLGTVPLYQVNGVSQPTADPNKPLPLYPPLQPLPEPTAPTENADIGFKVTPATIASPTA</sequence>
<dbReference type="AlphaFoldDB" id="A0A9P0HST0"/>